<organism evidence="1 2">
    <name type="scientific">Melghirimyces profundicolus</name>
    <dbReference type="NCBI Taxonomy" id="1242148"/>
    <lineage>
        <taxon>Bacteria</taxon>
        <taxon>Bacillati</taxon>
        <taxon>Bacillota</taxon>
        <taxon>Bacilli</taxon>
        <taxon>Bacillales</taxon>
        <taxon>Thermoactinomycetaceae</taxon>
        <taxon>Melghirimyces</taxon>
    </lineage>
</organism>
<gene>
    <name evidence="1" type="ORF">C8P63_1467</name>
</gene>
<reference evidence="1 2" key="1">
    <citation type="submission" date="2018-04" db="EMBL/GenBank/DDBJ databases">
        <title>Genomic Encyclopedia of Archaeal and Bacterial Type Strains, Phase II (KMG-II): from individual species to whole genera.</title>
        <authorList>
            <person name="Goeker M."/>
        </authorList>
    </citation>
    <scope>NUCLEOTIDE SEQUENCE [LARGE SCALE GENOMIC DNA]</scope>
    <source>
        <strain evidence="1 2">DSM 45787</strain>
    </source>
</reference>
<keyword evidence="2" id="KW-1185">Reference proteome</keyword>
<dbReference type="Proteomes" id="UP000244240">
    <property type="component" value="Unassembled WGS sequence"/>
</dbReference>
<evidence type="ECO:0000313" key="1">
    <source>
        <dbReference type="EMBL" id="PTX48298.1"/>
    </source>
</evidence>
<comment type="caution">
    <text evidence="1">The sequence shown here is derived from an EMBL/GenBank/DDBJ whole genome shotgun (WGS) entry which is preliminary data.</text>
</comment>
<dbReference type="AlphaFoldDB" id="A0A2T6AWX4"/>
<evidence type="ECO:0000313" key="2">
    <source>
        <dbReference type="Proteomes" id="UP000244240"/>
    </source>
</evidence>
<sequence length="42" mass="4895">MALIEASRDLPEKWRNNPNLLDALDKLHELRIKHNNETGKSL</sequence>
<accession>A0A2T6AWX4</accession>
<protein>
    <submittedName>
        <fullName evidence="1">Uncharacterized protein</fullName>
    </submittedName>
</protein>
<name>A0A2T6AWX4_9BACL</name>
<dbReference type="EMBL" id="QBKR01000046">
    <property type="protein sequence ID" value="PTX48298.1"/>
    <property type="molecule type" value="Genomic_DNA"/>
</dbReference>
<proteinExistence type="predicted"/>